<proteinExistence type="predicted"/>
<gene>
    <name evidence="2" type="ORF">TSPGSL018_24350</name>
</gene>
<organism evidence="2">
    <name type="scientific">Tetraselmis sp. GSL018</name>
    <dbReference type="NCBI Taxonomy" id="582737"/>
    <lineage>
        <taxon>Eukaryota</taxon>
        <taxon>Viridiplantae</taxon>
        <taxon>Chlorophyta</taxon>
        <taxon>core chlorophytes</taxon>
        <taxon>Chlorodendrophyceae</taxon>
        <taxon>Chlorodendrales</taxon>
        <taxon>Chlorodendraceae</taxon>
        <taxon>Tetraselmis</taxon>
    </lineage>
</organism>
<feature type="non-terminal residue" evidence="2">
    <location>
        <position position="72"/>
    </location>
</feature>
<evidence type="ECO:0000256" key="1">
    <source>
        <dbReference type="SAM" id="MobiDB-lite"/>
    </source>
</evidence>
<dbReference type="EMBL" id="GBEZ01010700">
    <property type="protein sequence ID" value="JAC75009.1"/>
    <property type="molecule type" value="Transcribed_RNA"/>
</dbReference>
<reference evidence="2" key="1">
    <citation type="submission" date="2014-05" db="EMBL/GenBank/DDBJ databases">
        <title>The transcriptome of the halophilic microalga Tetraselmis sp. GSL018 isolated from the Great Salt Lake, Utah.</title>
        <authorList>
            <person name="Jinkerson R.E."/>
            <person name="D'Adamo S."/>
            <person name="Posewitz M.C."/>
        </authorList>
    </citation>
    <scope>NUCLEOTIDE SEQUENCE</scope>
    <source>
        <strain evidence="2">GSL018</strain>
    </source>
</reference>
<dbReference type="AlphaFoldDB" id="A0A061RW65"/>
<name>A0A061RW65_9CHLO</name>
<evidence type="ECO:0000313" key="2">
    <source>
        <dbReference type="EMBL" id="JAC75009.1"/>
    </source>
</evidence>
<sequence>GDEVGRNPATAGTRARVSQGASPGSLGRALPRLSGAPPCASEICSACSVVGIAGRTLPPPCAQEQPPSRPRK</sequence>
<protein>
    <submittedName>
        <fullName evidence="2">Uncharacterized protein</fullName>
    </submittedName>
</protein>
<accession>A0A061RW65</accession>
<feature type="region of interest" description="Disordered" evidence="1">
    <location>
        <begin position="1"/>
        <end position="37"/>
    </location>
</feature>
<feature type="non-terminal residue" evidence="2">
    <location>
        <position position="1"/>
    </location>
</feature>